<dbReference type="Proteomes" id="UP000094741">
    <property type="component" value="Unassembled WGS sequence"/>
</dbReference>
<gene>
    <name evidence="1" type="ORF">A1QO_03975</name>
</gene>
<accession>A0A1E5BIJ9</accession>
<dbReference type="OrthoDB" id="7069283at2"/>
<proteinExistence type="predicted"/>
<evidence type="ECO:0000313" key="1">
    <source>
        <dbReference type="EMBL" id="OEE37269.1"/>
    </source>
</evidence>
<evidence type="ECO:0000313" key="2">
    <source>
        <dbReference type="Proteomes" id="UP000094741"/>
    </source>
</evidence>
<sequence length="447" mass="51629">MNYKAKAIASYLNKSGWAMREQNNQVTVMNKNISLHGLDDSETLDVEVTYDVRTNKLTMVTSLNHSDENEALEMHWDAYFCLYNRHDNSEMVKRLNLIIKHNLSKQLSTVIEDLYPILEHEYTEASKVDLEIRIFRKDNHNSATFRKAYSMQEHFDGLPNSHGKAIAAKIFPDDHYVVHVDALENLNLESALRREFQIPTRNHIIRKIHSPLQSAFKGYEPHSFSNESILVKRVTVGLCYAEVNKEWEQEYSNSQYQNALGKLPNNFVEDTEAIQYNEEKTKYYLKEGIGPVYLKDTTSGLSIFSVVEGEKSTYEPWRLIGSEIKEVCDEQQISLLPHGPEFDLFLSQLIFQPAKIDGQVNFDCPLAIELLGADPDHPAWNDTDIVYHPGTGTHFTYNRVDKEYSTAVTHDIYCSKSLRIAAIGIFEWSLIECDYLQMIYKNWPSYD</sequence>
<comment type="caution">
    <text evidence="1">The sequence shown here is derived from an EMBL/GenBank/DDBJ whole genome shotgun (WGS) entry which is preliminary data.</text>
</comment>
<dbReference type="EMBL" id="AJYQ02000020">
    <property type="protein sequence ID" value="OEE37269.1"/>
    <property type="molecule type" value="Genomic_DNA"/>
</dbReference>
<name>A0A1E5BIJ9_9VIBR</name>
<dbReference type="AlphaFoldDB" id="A0A1E5BIJ9"/>
<protein>
    <submittedName>
        <fullName evidence="1">Uncharacterized protein</fullName>
    </submittedName>
</protein>
<organism evidence="1 2">
    <name type="scientific">Vibrio genomosp. F10 str. ZF-129</name>
    <dbReference type="NCBI Taxonomy" id="1187848"/>
    <lineage>
        <taxon>Bacteria</taxon>
        <taxon>Pseudomonadati</taxon>
        <taxon>Pseudomonadota</taxon>
        <taxon>Gammaproteobacteria</taxon>
        <taxon>Vibrionales</taxon>
        <taxon>Vibrionaceae</taxon>
        <taxon>Vibrio</taxon>
    </lineage>
</organism>
<reference evidence="1 2" key="1">
    <citation type="journal article" date="2012" name="Science">
        <title>Ecological populations of bacteria act as socially cohesive units of antibiotic production and resistance.</title>
        <authorList>
            <person name="Cordero O.X."/>
            <person name="Wildschutte H."/>
            <person name="Kirkup B."/>
            <person name="Proehl S."/>
            <person name="Ngo L."/>
            <person name="Hussain F."/>
            <person name="Le Roux F."/>
            <person name="Mincer T."/>
            <person name="Polz M.F."/>
        </authorList>
    </citation>
    <scope>NUCLEOTIDE SEQUENCE [LARGE SCALE GENOMIC DNA]</scope>
    <source>
        <strain evidence="1 2">ZF-129</strain>
    </source>
</reference>
<dbReference type="RefSeq" id="WP_017041747.1">
    <property type="nucleotide sequence ID" value="NZ_AJYQ02000020.1"/>
</dbReference>